<dbReference type="GO" id="GO:0004553">
    <property type="term" value="F:hydrolase activity, hydrolyzing O-glycosyl compounds"/>
    <property type="evidence" value="ECO:0007669"/>
    <property type="project" value="InterPro"/>
</dbReference>
<reference evidence="5 6" key="1">
    <citation type="submission" date="2016-04" db="EMBL/GenBank/DDBJ databases">
        <title>Draft Genome Sequences of Staphylococcus capitis Strain H36, S. capitis Strain H65, S. cohnii Strain H62, S. hominis Strain H69, Mycobacterium iranicum Strain H39, Plantibacter sp. Strain H53, Pseudomonas oryzihabitans Strain H72, and Microbacterium sp. Strain H83, isolated from residential settings.</title>
        <authorList>
            <person name="Lymperopoulou D."/>
            <person name="Adams R.I."/>
            <person name="Lindow S."/>
            <person name="Coil D.A."/>
            <person name="Jospin G."/>
            <person name="Eisen J.A."/>
        </authorList>
    </citation>
    <scope>NUCLEOTIDE SEQUENCE [LARGE SCALE GENOMIC DNA]</scope>
    <source>
        <strain evidence="5 6">H39</strain>
    </source>
</reference>
<evidence type="ECO:0000313" key="6">
    <source>
        <dbReference type="Proteomes" id="UP000078396"/>
    </source>
</evidence>
<dbReference type="Pfam" id="PF00722">
    <property type="entry name" value="Glyco_hydro_16"/>
    <property type="match status" value="1"/>
</dbReference>
<dbReference type="InterPro" id="IPR050546">
    <property type="entry name" value="Glycosyl_Hydrlase_16"/>
</dbReference>
<dbReference type="eggNOG" id="COG2273">
    <property type="taxonomic scope" value="Bacteria"/>
</dbReference>
<dbReference type="PROSITE" id="PS51257">
    <property type="entry name" value="PROKAR_LIPOPROTEIN"/>
    <property type="match status" value="1"/>
</dbReference>
<evidence type="ECO:0000256" key="1">
    <source>
        <dbReference type="ARBA" id="ARBA00006865"/>
    </source>
</evidence>
<dbReference type="Proteomes" id="UP000078396">
    <property type="component" value="Unassembled WGS sequence"/>
</dbReference>
<proteinExistence type="inferred from homology"/>
<accession>A0A178LDW7</accession>
<dbReference type="PANTHER" id="PTHR10963">
    <property type="entry name" value="GLYCOSYL HYDROLASE-RELATED"/>
    <property type="match status" value="1"/>
</dbReference>
<feature type="domain" description="GH16" evidence="4">
    <location>
        <begin position="19"/>
        <end position="274"/>
    </location>
</feature>
<dbReference type="Gene3D" id="2.60.120.200">
    <property type="match status" value="1"/>
</dbReference>
<evidence type="ECO:0000259" key="4">
    <source>
        <dbReference type="PROSITE" id="PS51762"/>
    </source>
</evidence>
<comment type="caution">
    <text evidence="5">The sequence shown here is derived from an EMBL/GenBank/DDBJ whole genome shotgun (WGS) entry which is preliminary data.</text>
</comment>
<protein>
    <submittedName>
        <fullName evidence="5">Glycoside hydrolase</fullName>
    </submittedName>
</protein>
<dbReference type="OrthoDB" id="9809583at2"/>
<dbReference type="InterPro" id="IPR000757">
    <property type="entry name" value="Beta-glucanase-like"/>
</dbReference>
<dbReference type="GO" id="GO:0005975">
    <property type="term" value="P:carbohydrate metabolic process"/>
    <property type="evidence" value="ECO:0007669"/>
    <property type="project" value="InterPro"/>
</dbReference>
<dbReference type="RefSeq" id="WP_064285063.1">
    <property type="nucleotide sequence ID" value="NZ_LWCS01000076.1"/>
</dbReference>
<dbReference type="EMBL" id="LWCS01000076">
    <property type="protein sequence ID" value="OAN28650.1"/>
    <property type="molecule type" value="Genomic_DNA"/>
</dbReference>
<dbReference type="InterPro" id="IPR013320">
    <property type="entry name" value="ConA-like_dom_sf"/>
</dbReference>
<evidence type="ECO:0000313" key="5">
    <source>
        <dbReference type="EMBL" id="OAN28650.1"/>
    </source>
</evidence>
<feature type="region of interest" description="Disordered" evidence="2">
    <location>
        <begin position="166"/>
        <end position="188"/>
    </location>
</feature>
<keyword evidence="3" id="KW-0732">Signal</keyword>
<dbReference type="PROSITE" id="PS51762">
    <property type="entry name" value="GH16_2"/>
    <property type="match status" value="1"/>
</dbReference>
<evidence type="ECO:0000256" key="3">
    <source>
        <dbReference type="SAM" id="SignalP"/>
    </source>
</evidence>
<name>A0A178LDW7_MYCIR</name>
<dbReference type="SUPFAM" id="SSF49899">
    <property type="entry name" value="Concanavalin A-like lectins/glucanases"/>
    <property type="match status" value="1"/>
</dbReference>
<keyword evidence="5" id="KW-0378">Hydrolase</keyword>
<dbReference type="PANTHER" id="PTHR10963:SF55">
    <property type="entry name" value="GLYCOSIDE HYDROLASE FAMILY 16 PROTEIN"/>
    <property type="match status" value="1"/>
</dbReference>
<feature type="chain" id="PRO_5039536722" evidence="3">
    <location>
        <begin position="21"/>
        <end position="274"/>
    </location>
</feature>
<sequence length="274" mass="29039">MTRRLQLGLRRVAVTLCVLAAAGCSVPATVGRAEPAGPQIVFSDEFDGPAGASPSPQWRFQTGGGGWGNNEMQTYTDEPANASLDGDGHLAISARGTELDQITSARVTTQGSFDFVSGRAEARIQLPGGAGLHPAFWLLGSNIDEVGWPEAGEIDVIETLNEAPEFNTGIHAPSQGSERGEQVSASGPAPFPLAGQFHTYWVDRMPGRITTGIDELTLFTVTPADLAPESRWVFDAPFFLLLNVAVGGDWPGPPDASTPNPSTMLVDWVRVTAR</sequence>
<gene>
    <name evidence="5" type="ORF">A4X20_10695</name>
</gene>
<evidence type="ECO:0000256" key="2">
    <source>
        <dbReference type="SAM" id="MobiDB-lite"/>
    </source>
</evidence>
<comment type="similarity">
    <text evidence="1">Belongs to the glycosyl hydrolase 16 family.</text>
</comment>
<organism evidence="5 6">
    <name type="scientific">Mycolicibacterium iranicum</name>
    <name type="common">Mycobacterium iranicum</name>
    <dbReference type="NCBI Taxonomy" id="912594"/>
    <lineage>
        <taxon>Bacteria</taxon>
        <taxon>Bacillati</taxon>
        <taxon>Actinomycetota</taxon>
        <taxon>Actinomycetes</taxon>
        <taxon>Mycobacteriales</taxon>
        <taxon>Mycobacteriaceae</taxon>
        <taxon>Mycolicibacterium</taxon>
    </lineage>
</organism>
<feature type="signal peptide" evidence="3">
    <location>
        <begin position="1"/>
        <end position="20"/>
    </location>
</feature>
<dbReference type="CDD" id="cd08023">
    <property type="entry name" value="GH16_laminarinase_like"/>
    <property type="match status" value="1"/>
</dbReference>
<dbReference type="AlphaFoldDB" id="A0A178LDW7"/>